<dbReference type="Pfam" id="PF09335">
    <property type="entry name" value="VTT_dom"/>
    <property type="match status" value="1"/>
</dbReference>
<comment type="subcellular location">
    <subcellularLocation>
        <location evidence="1 6">Cell membrane</location>
        <topology evidence="1 6">Multi-pass membrane protein</topology>
    </subcellularLocation>
</comment>
<dbReference type="PANTHER" id="PTHR12677:SF59">
    <property type="entry name" value="GOLGI APPARATUS MEMBRANE PROTEIN TVP38-RELATED"/>
    <property type="match status" value="1"/>
</dbReference>
<organism evidence="8 9">
    <name type="scientific">Candidatus Pelethenecus faecipullorum</name>
    <dbReference type="NCBI Taxonomy" id="2840900"/>
    <lineage>
        <taxon>Bacteria</taxon>
        <taxon>Bacillati</taxon>
        <taxon>Mycoplasmatota</taxon>
        <taxon>Mollicutes</taxon>
        <taxon>Candidatus Pelethenecus</taxon>
    </lineage>
</organism>
<dbReference type="InterPro" id="IPR015414">
    <property type="entry name" value="TMEM64"/>
</dbReference>
<gene>
    <name evidence="8" type="ORF">IAD46_03095</name>
</gene>
<feature type="domain" description="VTT" evidence="7">
    <location>
        <begin position="85"/>
        <end position="203"/>
    </location>
</feature>
<evidence type="ECO:0000259" key="7">
    <source>
        <dbReference type="Pfam" id="PF09335"/>
    </source>
</evidence>
<evidence type="ECO:0000256" key="1">
    <source>
        <dbReference type="ARBA" id="ARBA00004651"/>
    </source>
</evidence>
<keyword evidence="5 6" id="KW-0472">Membrane</keyword>
<comment type="caution">
    <text evidence="8">The sequence shown here is derived from an EMBL/GenBank/DDBJ whole genome shotgun (WGS) entry which is preliminary data.</text>
</comment>
<name>A0A9D1GR70_9MOLU</name>
<feature type="transmembrane region" description="Helical" evidence="6">
    <location>
        <begin position="67"/>
        <end position="92"/>
    </location>
</feature>
<reference evidence="8" key="2">
    <citation type="journal article" date="2021" name="PeerJ">
        <title>Extensive microbial diversity within the chicken gut microbiome revealed by metagenomics and culture.</title>
        <authorList>
            <person name="Gilroy R."/>
            <person name="Ravi A."/>
            <person name="Getino M."/>
            <person name="Pursley I."/>
            <person name="Horton D.L."/>
            <person name="Alikhan N.F."/>
            <person name="Baker D."/>
            <person name="Gharbi K."/>
            <person name="Hall N."/>
            <person name="Watson M."/>
            <person name="Adriaenssens E.M."/>
            <person name="Foster-Nyarko E."/>
            <person name="Jarju S."/>
            <person name="Secka A."/>
            <person name="Antonio M."/>
            <person name="Oren A."/>
            <person name="Chaudhuri R.R."/>
            <person name="La Ragione R."/>
            <person name="Hildebrand F."/>
            <person name="Pallen M.J."/>
        </authorList>
    </citation>
    <scope>NUCLEOTIDE SEQUENCE</scope>
    <source>
        <strain evidence="8">ChiW17-6978</strain>
    </source>
</reference>
<feature type="transmembrane region" description="Helical" evidence="6">
    <location>
        <begin position="104"/>
        <end position="133"/>
    </location>
</feature>
<dbReference type="AlphaFoldDB" id="A0A9D1GR70"/>
<keyword evidence="3 6" id="KW-0812">Transmembrane</keyword>
<evidence type="ECO:0000256" key="3">
    <source>
        <dbReference type="ARBA" id="ARBA00022692"/>
    </source>
</evidence>
<dbReference type="GO" id="GO:0005886">
    <property type="term" value="C:plasma membrane"/>
    <property type="evidence" value="ECO:0007669"/>
    <property type="project" value="UniProtKB-SubCell"/>
</dbReference>
<evidence type="ECO:0000313" key="9">
    <source>
        <dbReference type="Proteomes" id="UP000886758"/>
    </source>
</evidence>
<dbReference type="PANTHER" id="PTHR12677">
    <property type="entry name" value="GOLGI APPARATUS MEMBRANE PROTEIN TVP38-RELATED"/>
    <property type="match status" value="1"/>
</dbReference>
<evidence type="ECO:0000313" key="8">
    <source>
        <dbReference type="EMBL" id="HIT49993.1"/>
    </source>
</evidence>
<protein>
    <recommendedName>
        <fullName evidence="6">TVP38/TMEM64 family membrane protein</fullName>
    </recommendedName>
</protein>
<comment type="similarity">
    <text evidence="6">Belongs to the TVP38/TMEM64 family.</text>
</comment>
<keyword evidence="4 6" id="KW-1133">Transmembrane helix</keyword>
<accession>A0A9D1GR70</accession>
<dbReference type="Proteomes" id="UP000886758">
    <property type="component" value="Unassembled WGS sequence"/>
</dbReference>
<evidence type="ECO:0000256" key="5">
    <source>
        <dbReference type="ARBA" id="ARBA00023136"/>
    </source>
</evidence>
<reference evidence="8" key="1">
    <citation type="submission" date="2020-10" db="EMBL/GenBank/DDBJ databases">
        <authorList>
            <person name="Gilroy R."/>
        </authorList>
    </citation>
    <scope>NUCLEOTIDE SEQUENCE</scope>
    <source>
        <strain evidence="8">ChiW17-6978</strain>
    </source>
</reference>
<dbReference type="InterPro" id="IPR032816">
    <property type="entry name" value="VTT_dom"/>
</dbReference>
<proteinExistence type="inferred from homology"/>
<evidence type="ECO:0000256" key="2">
    <source>
        <dbReference type="ARBA" id="ARBA00022475"/>
    </source>
</evidence>
<dbReference type="EMBL" id="DVLF01000098">
    <property type="protein sequence ID" value="HIT49993.1"/>
    <property type="molecule type" value="Genomic_DNA"/>
</dbReference>
<keyword evidence="2 6" id="KW-1003">Cell membrane</keyword>
<evidence type="ECO:0000256" key="6">
    <source>
        <dbReference type="RuleBase" id="RU366058"/>
    </source>
</evidence>
<feature type="transmembrane region" description="Helical" evidence="6">
    <location>
        <begin position="182"/>
        <end position="204"/>
    </location>
</feature>
<sequence length="252" mass="28077">MEEKEIEESQHKHYKRIRIVIQAFLLLIILGLCIWAIVYLFPLFMRLQSDEIYRNEILAKLESFGSFSWVLLIGAQILQTVLAVIPSGPIVIISGMMYPPAISVIICLVGQTLGALLVILLVKAFGYSFLALFVDPKQTKKFKLLNDGKRCAVLMFSYLLIPVLPKDPVTFIVPFTKVKTSWFLLLNLVARTPMTIVSVVFGNSLISGNYWLGIALGSISAVLAALCFIFNKKIVAFIDKMAAKKTAKNTSS</sequence>
<evidence type="ECO:0000256" key="4">
    <source>
        <dbReference type="ARBA" id="ARBA00022989"/>
    </source>
</evidence>
<feature type="transmembrane region" description="Helical" evidence="6">
    <location>
        <begin position="153"/>
        <end position="175"/>
    </location>
</feature>
<feature type="transmembrane region" description="Helical" evidence="6">
    <location>
        <begin position="20"/>
        <end position="47"/>
    </location>
</feature>
<feature type="transmembrane region" description="Helical" evidence="6">
    <location>
        <begin position="210"/>
        <end position="231"/>
    </location>
</feature>